<organism evidence="7 8">
    <name type="scientific">Mikania micrantha</name>
    <name type="common">bitter vine</name>
    <dbReference type="NCBI Taxonomy" id="192012"/>
    <lineage>
        <taxon>Eukaryota</taxon>
        <taxon>Viridiplantae</taxon>
        <taxon>Streptophyta</taxon>
        <taxon>Embryophyta</taxon>
        <taxon>Tracheophyta</taxon>
        <taxon>Spermatophyta</taxon>
        <taxon>Magnoliopsida</taxon>
        <taxon>eudicotyledons</taxon>
        <taxon>Gunneridae</taxon>
        <taxon>Pentapetalae</taxon>
        <taxon>asterids</taxon>
        <taxon>campanulids</taxon>
        <taxon>Asterales</taxon>
        <taxon>Asteraceae</taxon>
        <taxon>Asteroideae</taxon>
        <taxon>Heliantheae alliance</taxon>
        <taxon>Eupatorieae</taxon>
        <taxon>Mikania</taxon>
    </lineage>
</organism>
<reference evidence="7 8" key="1">
    <citation type="submission" date="2019-05" db="EMBL/GenBank/DDBJ databases">
        <title>Mikania micrantha, genome provides insights into the molecular mechanism of rapid growth.</title>
        <authorList>
            <person name="Liu B."/>
        </authorList>
    </citation>
    <scope>NUCLEOTIDE SEQUENCE [LARGE SCALE GENOMIC DNA]</scope>
    <source>
        <strain evidence="7">NLD-2019</strain>
        <tissue evidence="7">Leaf</tissue>
    </source>
</reference>
<protein>
    <recommendedName>
        <fullName evidence="9">Plant viral-response family protein</fullName>
    </recommendedName>
</protein>
<evidence type="ECO:0000313" key="8">
    <source>
        <dbReference type="Proteomes" id="UP000326396"/>
    </source>
</evidence>
<keyword evidence="8" id="KW-1185">Reference proteome</keyword>
<dbReference type="Proteomes" id="UP000326396">
    <property type="component" value="Linkage Group LG1"/>
</dbReference>
<evidence type="ECO:0000256" key="4">
    <source>
        <dbReference type="ARBA" id="ARBA00022989"/>
    </source>
</evidence>
<dbReference type="AlphaFoldDB" id="A0A5N6Q0X2"/>
<evidence type="ECO:0008006" key="9">
    <source>
        <dbReference type="Google" id="ProtNLM"/>
    </source>
</evidence>
<dbReference type="InterPro" id="IPR006904">
    <property type="entry name" value="DUF716"/>
</dbReference>
<accession>A0A5N6Q0X2</accession>
<comment type="caution">
    <text evidence="7">The sequence shown here is derived from an EMBL/GenBank/DDBJ whole genome shotgun (WGS) entry which is preliminary data.</text>
</comment>
<dbReference type="OrthoDB" id="1924702at2759"/>
<dbReference type="PANTHER" id="PTHR47830:SF1">
    <property type="entry name" value="OS11G0534100 PROTEIN"/>
    <property type="match status" value="1"/>
</dbReference>
<name>A0A5N6Q0X2_9ASTR</name>
<dbReference type="EMBL" id="SZYD01000001">
    <property type="protein sequence ID" value="KAD7478284.1"/>
    <property type="molecule type" value="Genomic_DNA"/>
</dbReference>
<comment type="subcellular location">
    <subcellularLocation>
        <location evidence="1">Membrane</location>
        <topology evidence="1">Multi-pass membrane protein</topology>
    </subcellularLocation>
</comment>
<feature type="transmembrane region" description="Helical" evidence="6">
    <location>
        <begin position="142"/>
        <end position="159"/>
    </location>
</feature>
<gene>
    <name evidence="7" type="ORF">E3N88_01420</name>
</gene>
<evidence type="ECO:0000256" key="2">
    <source>
        <dbReference type="ARBA" id="ARBA00006948"/>
    </source>
</evidence>
<feature type="transmembrane region" description="Helical" evidence="6">
    <location>
        <begin position="179"/>
        <end position="198"/>
    </location>
</feature>
<dbReference type="PANTHER" id="PTHR47830">
    <property type="entry name" value="OS11G0534100 PROTEIN"/>
    <property type="match status" value="1"/>
</dbReference>
<feature type="transmembrane region" description="Helical" evidence="6">
    <location>
        <begin position="210"/>
        <end position="232"/>
    </location>
</feature>
<evidence type="ECO:0000256" key="3">
    <source>
        <dbReference type="ARBA" id="ARBA00022692"/>
    </source>
</evidence>
<dbReference type="GO" id="GO:0016020">
    <property type="term" value="C:membrane"/>
    <property type="evidence" value="ECO:0007669"/>
    <property type="project" value="UniProtKB-SubCell"/>
</dbReference>
<sequence>MKSSHERMKQRLYNSSLCKLKAQPKILKLKPTGTLDVILGMAWLQSLGEVVHEGHSVWHGLLKAPTTKVALNLGLFGEEVASQLGDVEQYPVTSNSRALMSLGLYHLICTTKNHLRSPRDYFAKLYHPFTNHNHQFTKHIQLYLIIICLLITFIHQTVVSFDSDPLVKGRSPVHHFMSLQSAGVTILFLILSTTILISETTNLFPFQADLFFGTASALFFLQYSVSSSAASLQTSGLEAKCDSVSAPISALSAVLCIILACHPRLFVADVGLGASICLQGLWSLQTGLSLYVDAFIPDGCHKLLDVVNGVEGSTKCDLDDSKLRANTILDLMFVVHVLFVILILIVTYAVTAKVVGVRRFGTYEAIPTSSGAATDNNHIQMKAMAGTQA</sequence>
<evidence type="ECO:0000256" key="1">
    <source>
        <dbReference type="ARBA" id="ARBA00004141"/>
    </source>
</evidence>
<proteinExistence type="inferred from homology"/>
<dbReference type="Pfam" id="PF04819">
    <property type="entry name" value="DUF716"/>
    <property type="match status" value="1"/>
</dbReference>
<keyword evidence="5 6" id="KW-0472">Membrane</keyword>
<keyword evidence="3 6" id="KW-0812">Transmembrane</keyword>
<feature type="transmembrane region" description="Helical" evidence="6">
    <location>
        <begin position="328"/>
        <end position="350"/>
    </location>
</feature>
<keyword evidence="4 6" id="KW-1133">Transmembrane helix</keyword>
<evidence type="ECO:0000256" key="5">
    <source>
        <dbReference type="ARBA" id="ARBA00023136"/>
    </source>
</evidence>
<evidence type="ECO:0000313" key="7">
    <source>
        <dbReference type="EMBL" id="KAD7478284.1"/>
    </source>
</evidence>
<comment type="similarity">
    <text evidence="2">Belongs to the TMEM45 family.</text>
</comment>
<evidence type="ECO:0000256" key="6">
    <source>
        <dbReference type="SAM" id="Phobius"/>
    </source>
</evidence>